<proteinExistence type="predicted"/>
<protein>
    <submittedName>
        <fullName evidence="1">Uncharacterized protein</fullName>
    </submittedName>
</protein>
<dbReference type="KEGG" id="vg:24723406"/>
<dbReference type="OrthoDB" id="39533at10239"/>
<sequence length="34" mass="3876">MYDIIKIGVYYNYKVIGYTPFLLTSEVGVETGDN</sequence>
<organism evidence="1 2">
    <name type="scientific">Bacillus phage BCP8-2</name>
    <dbReference type="NCBI Taxonomy" id="1129192"/>
    <lineage>
        <taxon>Viruses</taxon>
        <taxon>Duplodnaviria</taxon>
        <taxon>Heunggongvirae</taxon>
        <taxon>Uroviricota</taxon>
        <taxon>Caudoviricetes</taxon>
        <taxon>Herelleviridae</taxon>
        <taxon>Bastillevirinae</taxon>
        <taxon>Caeruleovirus</taxon>
        <taxon>Caeruleovirus BCP82</taxon>
    </lineage>
</organism>
<evidence type="ECO:0000313" key="2">
    <source>
        <dbReference type="Proteomes" id="UP000033014"/>
    </source>
</evidence>
<name>A0A0E3D9J6_9CAUD</name>
<dbReference type="RefSeq" id="YP_009149703.1">
    <property type="nucleotide sequence ID" value="NC_027355.1"/>
</dbReference>
<reference evidence="1 2" key="2">
    <citation type="journal article" date="2015" name="Arch. Virol.">
        <title>Complete genome sequence analysis and identification of putative metallo-beta-lactamase and SpoIIIE homologs in Bacillus cereus group phage BCP8-2, a new member of the proposed Bastille-like group.</title>
        <authorList>
            <person name="Asare P.T."/>
            <person name="Bandara N."/>
            <person name="Jeong T.Y."/>
            <person name="Ryu S."/>
            <person name="Klumpp J."/>
            <person name="Kim K.P."/>
        </authorList>
    </citation>
    <scope>NUCLEOTIDE SEQUENCE [LARGE SCALE GENOMIC DNA]</scope>
    <source>
        <strain evidence="1">BCP8-2</strain>
    </source>
</reference>
<dbReference type="GeneID" id="24723406"/>
<accession>A0A0E3D9J6</accession>
<keyword evidence="2" id="KW-1185">Reference proteome</keyword>
<dbReference type="Proteomes" id="UP000033014">
    <property type="component" value="Segment"/>
</dbReference>
<evidence type="ECO:0000313" key="1">
    <source>
        <dbReference type="EMBL" id="AHJ87180.1"/>
    </source>
</evidence>
<dbReference type="EMBL" id="KJ081346">
    <property type="protein sequence ID" value="AHJ87180.1"/>
    <property type="molecule type" value="Genomic_DNA"/>
</dbReference>
<reference evidence="2" key="1">
    <citation type="submission" date="2014-01" db="EMBL/GenBank/DDBJ databases">
        <title>Genomic and Proteomic Analysis of Broad Host Range Virulent Bacillus Group Phage BCP8-2 Leading To the Creation of New Genus within Myoviruses.</title>
        <authorList>
            <person name="Bandara N."/>
            <person name="Asare P.T."/>
            <person name="Kim K.P."/>
        </authorList>
    </citation>
    <scope>NUCLEOTIDE SEQUENCE [LARGE SCALE GENOMIC DNA]</scope>
</reference>
<gene>
    <name evidence="1" type="ORF">BCP8-2_142</name>
</gene>